<keyword evidence="7" id="KW-1185">Reference proteome</keyword>
<evidence type="ECO:0000256" key="1">
    <source>
        <dbReference type="ARBA" id="ARBA00005213"/>
    </source>
</evidence>
<reference evidence="6 7" key="1">
    <citation type="submission" date="2017-10" db="EMBL/GenBank/DDBJ databases">
        <title>Draft genome of Longibacter Salinarum.</title>
        <authorList>
            <person name="Goh K.M."/>
            <person name="Shamsir M.S."/>
            <person name="Lim S.W."/>
        </authorList>
    </citation>
    <scope>NUCLEOTIDE SEQUENCE [LARGE SCALE GENOMIC DNA]</scope>
    <source>
        <strain evidence="6 7">KCTC 52045</strain>
    </source>
</reference>
<dbReference type="OrthoDB" id="9807502at2"/>
<dbReference type="GO" id="GO:0019546">
    <property type="term" value="P:L-arginine deiminase pathway"/>
    <property type="evidence" value="ECO:0007669"/>
    <property type="project" value="TreeGrafter"/>
</dbReference>
<comment type="pathway">
    <text evidence="1">Amino-acid degradation; L-arginine degradation via ADI pathway; carbamoyl phosphate from L-arginine: step 1/2.</text>
</comment>
<gene>
    <name evidence="6" type="ORF">CRI94_08500</name>
</gene>
<dbReference type="SUPFAM" id="SSF55909">
    <property type="entry name" value="Pentein"/>
    <property type="match status" value="1"/>
</dbReference>
<dbReference type="AlphaFoldDB" id="A0A2A8CXQ5"/>
<dbReference type="PRINTS" id="PR01466">
    <property type="entry name" value="ARGDEIMINASE"/>
</dbReference>
<dbReference type="GO" id="GO:0016990">
    <property type="term" value="F:arginine deiminase activity"/>
    <property type="evidence" value="ECO:0007669"/>
    <property type="project" value="UniProtKB-EC"/>
</dbReference>
<evidence type="ECO:0000313" key="7">
    <source>
        <dbReference type="Proteomes" id="UP000220102"/>
    </source>
</evidence>
<keyword evidence="4" id="KW-0378">Hydrolase</keyword>
<dbReference type="Gene3D" id="1.10.3930.10">
    <property type="entry name" value="Arginine deiminase"/>
    <property type="match status" value="1"/>
</dbReference>
<evidence type="ECO:0000256" key="2">
    <source>
        <dbReference type="ARBA" id="ARBA00010206"/>
    </source>
</evidence>
<organism evidence="6 7">
    <name type="scientific">Longibacter salinarum</name>
    <dbReference type="NCBI Taxonomy" id="1850348"/>
    <lineage>
        <taxon>Bacteria</taxon>
        <taxon>Pseudomonadati</taxon>
        <taxon>Rhodothermota</taxon>
        <taxon>Rhodothermia</taxon>
        <taxon>Rhodothermales</taxon>
        <taxon>Salisaetaceae</taxon>
        <taxon>Longibacter</taxon>
    </lineage>
</organism>
<comment type="similarity">
    <text evidence="2">Belongs to the arginine deiminase family.</text>
</comment>
<evidence type="ECO:0000256" key="5">
    <source>
        <dbReference type="ARBA" id="ARBA00049429"/>
    </source>
</evidence>
<comment type="catalytic activity">
    <reaction evidence="5">
        <text>L-arginine + H2O = L-citrulline + NH4(+)</text>
        <dbReference type="Rhea" id="RHEA:19597"/>
        <dbReference type="ChEBI" id="CHEBI:15377"/>
        <dbReference type="ChEBI" id="CHEBI:28938"/>
        <dbReference type="ChEBI" id="CHEBI:32682"/>
        <dbReference type="ChEBI" id="CHEBI:57743"/>
        <dbReference type="EC" id="3.5.3.6"/>
    </reaction>
</comment>
<dbReference type="PANTHER" id="PTHR47271">
    <property type="entry name" value="ARGININE DEIMINASE"/>
    <property type="match status" value="1"/>
</dbReference>
<proteinExistence type="inferred from homology"/>
<dbReference type="Pfam" id="PF02274">
    <property type="entry name" value="ADI"/>
    <property type="match status" value="1"/>
</dbReference>
<dbReference type="InterPro" id="IPR003876">
    <property type="entry name" value="Arg_deiminase"/>
</dbReference>
<evidence type="ECO:0000256" key="3">
    <source>
        <dbReference type="ARBA" id="ARBA00012171"/>
    </source>
</evidence>
<evidence type="ECO:0000313" key="6">
    <source>
        <dbReference type="EMBL" id="PEN13357.1"/>
    </source>
</evidence>
<accession>A0A2A8CXQ5</accession>
<comment type="caution">
    <text evidence="6">The sequence shown here is derived from an EMBL/GenBank/DDBJ whole genome shotgun (WGS) entry which is preliminary data.</text>
</comment>
<sequence length="387" mass="43291">MEMVSPSNRLELLFDDILYVGHAKKEHLLMCAVFEKIVGHSDAVLQIGELLLEAFQSEDARYDFVERLCQSLPEANLQAVEDDLKRLSPEELHRFALTGESDLPVMTLPVPNLMFTRDLAAVVHDRIIMSHAATSARTRESIIIHVVLHHHPRFEDVQDNIIKLPKGVTFEGGDLLVASPETVLIGHSERTSFGAIMAIAHELFEHTPVEHVLAVDLPKIRAMMHLDTVFTFASPDECVVFPPVIENDSFGYCVHLTASGTEGKFVTDMRLSFRSALEELLEREITFVKCGGGERLQQEREQWTDGANVFTVGPGAIIGYERNRRTFEGLRDRGYRVVKAESFLSYFEDSDYTPGAEKLAIQLAGTELSRGRGGPRCMTLPIARTTS</sequence>
<protein>
    <recommendedName>
        <fullName evidence="3">arginine deiminase</fullName>
        <ecNumber evidence="3">3.5.3.6</ecNumber>
    </recommendedName>
</protein>
<dbReference type="Proteomes" id="UP000220102">
    <property type="component" value="Unassembled WGS sequence"/>
</dbReference>
<evidence type="ECO:0000256" key="4">
    <source>
        <dbReference type="ARBA" id="ARBA00022801"/>
    </source>
</evidence>
<dbReference type="EC" id="3.5.3.6" evidence="3"/>
<dbReference type="EMBL" id="PDEQ01000004">
    <property type="protein sequence ID" value="PEN13357.1"/>
    <property type="molecule type" value="Genomic_DNA"/>
</dbReference>
<name>A0A2A8CXQ5_9BACT</name>
<dbReference type="Gene3D" id="3.75.10.10">
    <property type="entry name" value="L-arginine/glycine Amidinotransferase, Chain A"/>
    <property type="match status" value="2"/>
</dbReference>
<dbReference type="PANTHER" id="PTHR47271:SF2">
    <property type="entry name" value="ARGININE DEIMINASE"/>
    <property type="match status" value="1"/>
</dbReference>